<comment type="caution">
    <text evidence="8">The sequence shown here is derived from an EMBL/GenBank/DDBJ whole genome shotgun (WGS) entry which is preliminary data.</text>
</comment>
<proteinExistence type="predicted"/>
<dbReference type="Gene3D" id="1.20.1560.10">
    <property type="entry name" value="ABC transporter type 1, transmembrane domain"/>
    <property type="match status" value="1"/>
</dbReference>
<accession>A0ABV7Y4I2</accession>
<evidence type="ECO:0000256" key="4">
    <source>
        <dbReference type="ARBA" id="ARBA00023136"/>
    </source>
</evidence>
<dbReference type="InterPro" id="IPR011527">
    <property type="entry name" value="ABC1_TM_dom"/>
</dbReference>
<dbReference type="SUPFAM" id="SSF90123">
    <property type="entry name" value="ABC transporter transmembrane region"/>
    <property type="match status" value="1"/>
</dbReference>
<dbReference type="EMBL" id="JBHRZH010000001">
    <property type="protein sequence ID" value="MFC3759501.1"/>
    <property type="molecule type" value="Genomic_DNA"/>
</dbReference>
<evidence type="ECO:0000259" key="7">
    <source>
        <dbReference type="PROSITE" id="PS50929"/>
    </source>
</evidence>
<dbReference type="InterPro" id="IPR036640">
    <property type="entry name" value="ABC1_TM_sf"/>
</dbReference>
<keyword evidence="2 5" id="KW-0812">Transmembrane</keyword>
<dbReference type="RefSeq" id="WP_205122114.1">
    <property type="nucleotide sequence ID" value="NZ_JAFBCM010000001.1"/>
</dbReference>
<dbReference type="PROSITE" id="PS00211">
    <property type="entry name" value="ABC_TRANSPORTER_1"/>
    <property type="match status" value="1"/>
</dbReference>
<dbReference type="Proteomes" id="UP001595699">
    <property type="component" value="Unassembled WGS sequence"/>
</dbReference>
<organism evidence="8 9">
    <name type="scientific">Tenggerimyces flavus</name>
    <dbReference type="NCBI Taxonomy" id="1708749"/>
    <lineage>
        <taxon>Bacteria</taxon>
        <taxon>Bacillati</taxon>
        <taxon>Actinomycetota</taxon>
        <taxon>Actinomycetes</taxon>
        <taxon>Propionibacteriales</taxon>
        <taxon>Nocardioidaceae</taxon>
        <taxon>Tenggerimyces</taxon>
    </lineage>
</organism>
<feature type="transmembrane region" description="Helical" evidence="5">
    <location>
        <begin position="94"/>
        <end position="114"/>
    </location>
</feature>
<dbReference type="InterPro" id="IPR039421">
    <property type="entry name" value="Type_1_exporter"/>
</dbReference>
<dbReference type="InterPro" id="IPR003439">
    <property type="entry name" value="ABC_transporter-like_ATP-bd"/>
</dbReference>
<feature type="transmembrane region" description="Helical" evidence="5">
    <location>
        <begin position="49"/>
        <end position="69"/>
    </location>
</feature>
<reference evidence="9" key="1">
    <citation type="journal article" date="2019" name="Int. J. Syst. Evol. Microbiol.">
        <title>The Global Catalogue of Microorganisms (GCM) 10K type strain sequencing project: providing services to taxonomists for standard genome sequencing and annotation.</title>
        <authorList>
            <consortium name="The Broad Institute Genomics Platform"/>
            <consortium name="The Broad Institute Genome Sequencing Center for Infectious Disease"/>
            <person name="Wu L."/>
            <person name="Ma J."/>
        </authorList>
    </citation>
    <scope>NUCLEOTIDE SEQUENCE [LARGE SCALE GENOMIC DNA]</scope>
    <source>
        <strain evidence="9">CGMCC 4.7241</strain>
    </source>
</reference>
<name>A0ABV7Y4I2_9ACTN</name>
<dbReference type="Pfam" id="PF00005">
    <property type="entry name" value="ABC_tran"/>
    <property type="match status" value="1"/>
</dbReference>
<dbReference type="PANTHER" id="PTHR43394">
    <property type="entry name" value="ATP-DEPENDENT PERMEASE MDL1, MITOCHONDRIAL"/>
    <property type="match status" value="1"/>
</dbReference>
<gene>
    <name evidence="8" type="ORF">ACFOUW_01500</name>
</gene>
<comment type="subcellular location">
    <subcellularLocation>
        <location evidence="1">Cell membrane</location>
        <topology evidence="1">Multi-pass membrane protein</topology>
    </subcellularLocation>
</comment>
<feature type="domain" description="ABC transmembrane type-1" evidence="7">
    <location>
        <begin position="60"/>
        <end position="332"/>
    </location>
</feature>
<keyword evidence="4 5" id="KW-0472">Membrane</keyword>
<dbReference type="SUPFAM" id="SSF52540">
    <property type="entry name" value="P-loop containing nucleoside triphosphate hydrolases"/>
    <property type="match status" value="1"/>
</dbReference>
<evidence type="ECO:0000259" key="6">
    <source>
        <dbReference type="PROSITE" id="PS50893"/>
    </source>
</evidence>
<feature type="transmembrane region" description="Helical" evidence="5">
    <location>
        <begin position="279"/>
        <end position="301"/>
    </location>
</feature>
<feature type="transmembrane region" description="Helical" evidence="5">
    <location>
        <begin position="192"/>
        <end position="213"/>
    </location>
</feature>
<dbReference type="PROSITE" id="PS50893">
    <property type="entry name" value="ABC_TRANSPORTER_2"/>
    <property type="match status" value="1"/>
</dbReference>
<feature type="transmembrane region" description="Helical" evidence="5">
    <location>
        <begin position="167"/>
        <end position="186"/>
    </location>
</feature>
<protein>
    <submittedName>
        <fullName evidence="8">ABC transporter transmembrane domain-containing protein</fullName>
    </submittedName>
</protein>
<dbReference type="Gene3D" id="3.40.50.300">
    <property type="entry name" value="P-loop containing nucleotide triphosphate hydrolases"/>
    <property type="match status" value="1"/>
</dbReference>
<evidence type="ECO:0000313" key="8">
    <source>
        <dbReference type="EMBL" id="MFC3759501.1"/>
    </source>
</evidence>
<evidence type="ECO:0000256" key="1">
    <source>
        <dbReference type="ARBA" id="ARBA00004651"/>
    </source>
</evidence>
<evidence type="ECO:0000313" key="9">
    <source>
        <dbReference type="Proteomes" id="UP001595699"/>
    </source>
</evidence>
<keyword evidence="9" id="KW-1185">Reference proteome</keyword>
<dbReference type="Pfam" id="PF00664">
    <property type="entry name" value="ABC_membrane"/>
    <property type="match status" value="1"/>
</dbReference>
<dbReference type="InterPro" id="IPR027417">
    <property type="entry name" value="P-loop_NTPase"/>
</dbReference>
<dbReference type="PANTHER" id="PTHR43394:SF1">
    <property type="entry name" value="ATP-BINDING CASSETTE SUB-FAMILY B MEMBER 10, MITOCHONDRIAL"/>
    <property type="match status" value="1"/>
</dbReference>
<dbReference type="InterPro" id="IPR017871">
    <property type="entry name" value="ABC_transporter-like_CS"/>
</dbReference>
<feature type="domain" description="ABC transporter" evidence="6">
    <location>
        <begin position="345"/>
        <end position="551"/>
    </location>
</feature>
<keyword evidence="3 5" id="KW-1133">Transmembrane helix</keyword>
<evidence type="ECO:0000256" key="5">
    <source>
        <dbReference type="SAM" id="Phobius"/>
    </source>
</evidence>
<evidence type="ECO:0000256" key="3">
    <source>
        <dbReference type="ARBA" id="ARBA00022989"/>
    </source>
</evidence>
<dbReference type="CDD" id="cd07346">
    <property type="entry name" value="ABC_6TM_exporters"/>
    <property type="match status" value="1"/>
</dbReference>
<sequence length="551" mass="57427">MTRSDPAGLGRGPLTRWLPVLGQARDEPPDLRPFEVGAGMSPGRFVARVILSLPQVTIPAMLLAIMWQVGESAVPVVMGLAIDQALATGDAGQLVLWLGVLVGLYVALTAAARFTNRLNAYAIQLLQHRLRATLSTRVLHRDGGAARAPGGEVVSVMTNDVARLANAGLLVVLPVARIAAIGFIAASLLVTHWLLGVLVLVGAPVAVWLMGVLSGRLSRDTRAYQGLLAATVGRATDLVAGYRVIKGVRAEAEASRRYRQASREALVGARRNAGLLGRFLVGSGVVNGGFVAGVTGLAGWFAVSGQLSVGGLIAAVGLTQALLPQLQSIASASIPNLANARASSARLLDVLRDDHVSAPGPAGPAPVLTIHLEPGELVGVHTDDRTATRIANALLNPYASNDVDVCLDGLPVRELTPTEYRSRVTFAPHRATLFTGTIRDNVLTPTTVPTRERLDAALRAAACDDFAADLDAPVGEGGSRLSGGQRQRVALARALATDAPVLVLHDPTTAVDSVTEQAIAGRLRDTRAGRTTLLIASSPALLAACDRIVSP</sequence>
<dbReference type="PROSITE" id="PS50929">
    <property type="entry name" value="ABC_TM1F"/>
    <property type="match status" value="1"/>
</dbReference>
<evidence type="ECO:0000256" key="2">
    <source>
        <dbReference type="ARBA" id="ARBA00022692"/>
    </source>
</evidence>